<dbReference type="eggNOG" id="ENOG5033S4Y">
    <property type="taxonomic scope" value="Bacteria"/>
</dbReference>
<dbReference type="HOGENOM" id="CLU_1044405_0_0_11"/>
<feature type="chain" id="PRO_5038739294" description="Prepilin type IV endopeptidase peptidase domain-containing protein" evidence="2">
    <location>
        <begin position="24"/>
        <end position="266"/>
    </location>
</feature>
<keyword evidence="1" id="KW-0472">Membrane</keyword>
<keyword evidence="1" id="KW-0812">Transmembrane</keyword>
<evidence type="ECO:0000256" key="2">
    <source>
        <dbReference type="SAM" id="SignalP"/>
    </source>
</evidence>
<dbReference type="EMBL" id="ACLF03000005">
    <property type="protein sequence ID" value="EFQ83201.1"/>
    <property type="molecule type" value="Genomic_DNA"/>
</dbReference>
<feature type="transmembrane region" description="Helical" evidence="1">
    <location>
        <begin position="91"/>
        <end position="113"/>
    </location>
</feature>
<dbReference type="AlphaFoldDB" id="E2SBR5"/>
<evidence type="ECO:0000256" key="1">
    <source>
        <dbReference type="SAM" id="Phobius"/>
    </source>
</evidence>
<evidence type="ECO:0000313" key="4">
    <source>
        <dbReference type="Proteomes" id="UP000003111"/>
    </source>
</evidence>
<evidence type="ECO:0000313" key="3">
    <source>
        <dbReference type="EMBL" id="EFQ83201.1"/>
    </source>
</evidence>
<protein>
    <recommendedName>
        <fullName evidence="5">Prepilin type IV endopeptidase peptidase domain-containing protein</fullName>
    </recommendedName>
</protein>
<gene>
    <name evidence="3" type="ORF">HMPREF0063_11474</name>
</gene>
<evidence type="ECO:0008006" key="5">
    <source>
        <dbReference type="Google" id="ProtNLM"/>
    </source>
</evidence>
<reference evidence="3" key="1">
    <citation type="submission" date="2010-08" db="EMBL/GenBank/DDBJ databases">
        <authorList>
            <person name="Muzny D."/>
            <person name="Qin X."/>
            <person name="Buhay C."/>
            <person name="Dugan-Rocha S."/>
            <person name="Ding Y."/>
            <person name="Chen G."/>
            <person name="Hawes A."/>
            <person name="Holder M."/>
            <person name="Jhangiani S."/>
            <person name="Johnson A."/>
            <person name="Khan Z."/>
            <person name="Li Z."/>
            <person name="Liu W."/>
            <person name="Liu X."/>
            <person name="Perez L."/>
            <person name="Shen H."/>
            <person name="Wang Q."/>
            <person name="Watt J."/>
            <person name="Xi L."/>
            <person name="Xin Y."/>
            <person name="Zhou J."/>
            <person name="Deng J."/>
            <person name="Jiang H."/>
            <person name="Liu Y."/>
            <person name="Qu J."/>
            <person name="Song X.-Z."/>
            <person name="Zhang L."/>
            <person name="Villasana D."/>
            <person name="Johnson A."/>
            <person name="Liu J."/>
            <person name="Liyanage D."/>
            <person name="Lorensuhewa L."/>
            <person name="Robinson T."/>
            <person name="Song A."/>
            <person name="Song B.-B."/>
            <person name="Dinh H."/>
            <person name="Thornton R."/>
            <person name="Coyle M."/>
            <person name="Francisco L."/>
            <person name="Jackson L."/>
            <person name="Javaid M."/>
            <person name="Korchina V."/>
            <person name="Kovar C."/>
            <person name="Mata R."/>
            <person name="Mathew T."/>
            <person name="Ngo R."/>
            <person name="Nguyen L."/>
            <person name="Nguyen N."/>
            <person name="Okwuonu G."/>
            <person name="Ongeri F."/>
            <person name="Pham C."/>
            <person name="Simmons D."/>
            <person name="Wilczek-Boney K."/>
            <person name="Hale W."/>
            <person name="Jakkamsetti A."/>
            <person name="Pham P."/>
            <person name="Ruth R."/>
            <person name="San Lucas F."/>
            <person name="Warren J."/>
            <person name="Zhang J."/>
            <person name="Zhao Z."/>
            <person name="Zhou C."/>
            <person name="Zhu D."/>
            <person name="Lee S."/>
            <person name="Bess C."/>
            <person name="Blankenburg K."/>
            <person name="Forbes L."/>
            <person name="Fu Q."/>
            <person name="Gubbala S."/>
            <person name="Hirani K."/>
            <person name="Jayaseelan J.C."/>
            <person name="Lara F."/>
            <person name="Munidasa M."/>
            <person name="Palculict T."/>
            <person name="Patil S."/>
            <person name="Pu L.-L."/>
            <person name="Saada N."/>
            <person name="Tang L."/>
            <person name="Weissenberger G."/>
            <person name="Zhu Y."/>
            <person name="Hemphill L."/>
            <person name="Shang Y."/>
            <person name="Youmans B."/>
            <person name="Ayvaz T."/>
            <person name="Ross M."/>
            <person name="Santibanez J."/>
            <person name="Aqrawi P."/>
            <person name="Gross S."/>
            <person name="Joshi V."/>
            <person name="Fowler G."/>
            <person name="Nazareth L."/>
            <person name="Reid J."/>
            <person name="Worley K."/>
            <person name="Petrosino J."/>
            <person name="Highlander S."/>
            <person name="Gibbs R."/>
        </authorList>
    </citation>
    <scope>NUCLEOTIDE SEQUENCE [LARGE SCALE GENOMIC DNA]</scope>
    <source>
        <strain evidence="3">DSM 15272</strain>
    </source>
</reference>
<organism evidence="3 4">
    <name type="scientific">Aeromicrobium marinum DSM 15272</name>
    <dbReference type="NCBI Taxonomy" id="585531"/>
    <lineage>
        <taxon>Bacteria</taxon>
        <taxon>Bacillati</taxon>
        <taxon>Actinomycetota</taxon>
        <taxon>Actinomycetes</taxon>
        <taxon>Propionibacteriales</taxon>
        <taxon>Nocardioidaceae</taxon>
        <taxon>Aeromicrobium</taxon>
    </lineage>
</organism>
<feature type="transmembrane region" description="Helical" evidence="1">
    <location>
        <begin position="125"/>
        <end position="148"/>
    </location>
</feature>
<dbReference type="RefSeq" id="WP_007078818.1">
    <property type="nucleotide sequence ID" value="NZ_CM001024.1"/>
</dbReference>
<keyword evidence="4" id="KW-1185">Reference proteome</keyword>
<feature type="signal peptide" evidence="2">
    <location>
        <begin position="1"/>
        <end position="23"/>
    </location>
</feature>
<dbReference type="Proteomes" id="UP000003111">
    <property type="component" value="Unassembled WGS sequence"/>
</dbReference>
<dbReference type="OrthoDB" id="3746482at2"/>
<keyword evidence="2" id="KW-0732">Signal</keyword>
<accession>E2SBR5</accession>
<feature type="transmembrane region" description="Helical" evidence="1">
    <location>
        <begin position="154"/>
        <end position="172"/>
    </location>
</feature>
<sequence>MSRLAPTALSIALVAVISLAAHAEVWLVAVTVAVVQVLVAAAPPPADARGRSVRTPKVAATVAAATVATVVTVRPSVLVGAEGSVSGSSGGVASGTLAGILPAVAVGVMLALVSQMLRSDGRRDLVSSTGYAVTLTMFASLSVGWISAVQAVNGPEVVVIGAAAVAASLLTWTVPLDRWICGSLAITAGGAGGAAAAIVLDSSLTPVFGVTVGLAVGLFAVLGQVLGRAWAKARRHAAAGWGFPGALSVALTAPVVHVGGQLVTAF</sequence>
<feature type="transmembrane region" description="Helical" evidence="1">
    <location>
        <begin position="179"/>
        <end position="200"/>
    </location>
</feature>
<feature type="transmembrane region" description="Helical" evidence="1">
    <location>
        <begin position="206"/>
        <end position="226"/>
    </location>
</feature>
<proteinExistence type="predicted"/>
<comment type="caution">
    <text evidence="3">The sequence shown here is derived from an EMBL/GenBank/DDBJ whole genome shotgun (WGS) entry which is preliminary data.</text>
</comment>
<keyword evidence="1" id="KW-1133">Transmembrane helix</keyword>
<dbReference type="STRING" id="585531.HMPREF0063_11474"/>
<name>E2SBR5_9ACTN</name>